<dbReference type="SUPFAM" id="SSF52016">
    <property type="entry name" value="LeuD/IlvD-like"/>
    <property type="match status" value="1"/>
</dbReference>
<evidence type="ECO:0000256" key="8">
    <source>
        <dbReference type="ARBA" id="ARBA00022605"/>
    </source>
</evidence>
<keyword evidence="13" id="KW-1185">Reference proteome</keyword>
<evidence type="ECO:0000256" key="1">
    <source>
        <dbReference type="ARBA" id="ARBA00000491"/>
    </source>
</evidence>
<reference evidence="12" key="1">
    <citation type="submission" date="2012-09" db="EMBL/GenBank/DDBJ databases">
        <title>Genome Sequence of alkane-degrading Bacterium Alcanivorax balearicus MACL04.</title>
        <authorList>
            <person name="Lai Q."/>
            <person name="Shao Z."/>
        </authorList>
    </citation>
    <scope>NUCLEOTIDE SEQUENCE</scope>
    <source>
        <strain evidence="12">MACL04</strain>
    </source>
</reference>
<evidence type="ECO:0000256" key="6">
    <source>
        <dbReference type="ARBA" id="ARBA00011998"/>
    </source>
</evidence>
<dbReference type="EMBL" id="ARXS01000032">
    <property type="protein sequence ID" value="MCU5784521.1"/>
    <property type="molecule type" value="Genomic_DNA"/>
</dbReference>
<dbReference type="InterPro" id="IPR000573">
    <property type="entry name" value="AconitaseA/IPMdHydase_ssu_swvl"/>
</dbReference>
<sequence length="206" mass="23218">MEPFATLRGRAAPLMRANLDTDVIIRIERLTQLGRDELGKYAFEAIRYLESGRPNPAFTPGHPRFAGAPILIAADNFGCGSSREGAVWALQGMGFRCLITPGYGDIFRNNCFQNGVLPITLPADQVNELAVLAEQGREFHVDLNQCRIRVGDHQWLFEIDALRRQMLLEGLDEIALTLRGDEAALAWQDMDRKRRPWAWPDKVATR</sequence>
<dbReference type="InterPro" id="IPR004431">
    <property type="entry name" value="3-IsopropMal_deHydase_ssu"/>
</dbReference>
<evidence type="ECO:0000256" key="10">
    <source>
        <dbReference type="ARBA" id="ARBA00023304"/>
    </source>
</evidence>
<evidence type="ECO:0000259" key="11">
    <source>
        <dbReference type="Pfam" id="PF00694"/>
    </source>
</evidence>
<dbReference type="CDD" id="cd01577">
    <property type="entry name" value="IPMI_Swivel"/>
    <property type="match status" value="1"/>
</dbReference>
<evidence type="ECO:0000256" key="2">
    <source>
        <dbReference type="ARBA" id="ARBA00002695"/>
    </source>
</evidence>
<keyword evidence="12" id="KW-0413">Isomerase</keyword>
<dbReference type="NCBIfam" id="TIGR00171">
    <property type="entry name" value="leuD"/>
    <property type="match status" value="1"/>
</dbReference>
<keyword evidence="8" id="KW-0028">Amino-acid biosynthesis</keyword>
<dbReference type="InterPro" id="IPR033940">
    <property type="entry name" value="IPMI_Swivel"/>
</dbReference>
<keyword evidence="10" id="KW-0100">Branched-chain amino acid biosynthesis</keyword>
<comment type="pathway">
    <text evidence="3">Amino-acid biosynthesis; L-leucine biosynthesis; L-leucine from 3-methyl-2-oxobutanoate: step 2/4.</text>
</comment>
<evidence type="ECO:0000313" key="12">
    <source>
        <dbReference type="EMBL" id="MCU5784521.1"/>
    </source>
</evidence>
<accession>A0ABT2R411</accession>
<comment type="caution">
    <text evidence="12">The sequence shown here is derived from an EMBL/GenBank/DDBJ whole genome shotgun (WGS) entry which is preliminary data.</text>
</comment>
<dbReference type="Proteomes" id="UP001064106">
    <property type="component" value="Unassembled WGS sequence"/>
</dbReference>
<feature type="domain" description="Aconitase A/isopropylmalate dehydratase small subunit swivel" evidence="11">
    <location>
        <begin position="1"/>
        <end position="123"/>
    </location>
</feature>
<dbReference type="Pfam" id="PF00694">
    <property type="entry name" value="Aconitase_C"/>
    <property type="match status" value="1"/>
</dbReference>
<organism evidence="12 13">
    <name type="scientific">Alloalcanivorax balearicus MACL04</name>
    <dbReference type="NCBI Taxonomy" id="1177182"/>
    <lineage>
        <taxon>Bacteria</taxon>
        <taxon>Pseudomonadati</taxon>
        <taxon>Pseudomonadota</taxon>
        <taxon>Gammaproteobacteria</taxon>
        <taxon>Oceanospirillales</taxon>
        <taxon>Alcanivoracaceae</taxon>
        <taxon>Alloalcanivorax</taxon>
    </lineage>
</organism>
<gene>
    <name evidence="12" type="ORF">MA04_03821</name>
</gene>
<protein>
    <recommendedName>
        <fullName evidence="6">3-isopropylmalate dehydratase</fullName>
        <ecNumber evidence="6">4.2.1.33</ecNumber>
    </recommendedName>
</protein>
<dbReference type="RefSeq" id="WP_262462287.1">
    <property type="nucleotide sequence ID" value="NZ_ARXS01000032.1"/>
</dbReference>
<comment type="subunit">
    <text evidence="5">Heterodimer of LeuC and LeuD.</text>
</comment>
<dbReference type="GO" id="GO:0016853">
    <property type="term" value="F:isomerase activity"/>
    <property type="evidence" value="ECO:0007669"/>
    <property type="project" value="UniProtKB-KW"/>
</dbReference>
<evidence type="ECO:0000256" key="7">
    <source>
        <dbReference type="ARBA" id="ARBA00022430"/>
    </source>
</evidence>
<dbReference type="Gene3D" id="3.20.19.10">
    <property type="entry name" value="Aconitase, domain 4"/>
    <property type="match status" value="1"/>
</dbReference>
<name>A0ABT2R411_9GAMM</name>
<comment type="catalytic activity">
    <reaction evidence="1">
        <text>(2R,3S)-3-isopropylmalate = (2S)-2-isopropylmalate</text>
        <dbReference type="Rhea" id="RHEA:32287"/>
        <dbReference type="ChEBI" id="CHEBI:1178"/>
        <dbReference type="ChEBI" id="CHEBI:35121"/>
        <dbReference type="EC" id="4.2.1.33"/>
    </reaction>
</comment>
<evidence type="ECO:0000256" key="3">
    <source>
        <dbReference type="ARBA" id="ARBA00004729"/>
    </source>
</evidence>
<evidence type="ECO:0000256" key="4">
    <source>
        <dbReference type="ARBA" id="ARBA00009845"/>
    </source>
</evidence>
<dbReference type="NCBIfam" id="NF002458">
    <property type="entry name" value="PRK01641.1"/>
    <property type="match status" value="1"/>
</dbReference>
<dbReference type="InterPro" id="IPR050075">
    <property type="entry name" value="LeuD"/>
</dbReference>
<dbReference type="PANTHER" id="PTHR43345">
    <property type="entry name" value="3-ISOPROPYLMALATE DEHYDRATASE SMALL SUBUNIT 2-RELATED-RELATED"/>
    <property type="match status" value="1"/>
</dbReference>
<dbReference type="EC" id="4.2.1.33" evidence="6"/>
<comment type="function">
    <text evidence="2">Catalyzes the isomerization between 2-isopropylmalate and 3-isopropylmalate, via the formation of 2-isopropylmaleate.</text>
</comment>
<keyword evidence="7" id="KW-0432">Leucine biosynthesis</keyword>
<evidence type="ECO:0000256" key="5">
    <source>
        <dbReference type="ARBA" id="ARBA00011271"/>
    </source>
</evidence>
<proteinExistence type="inferred from homology"/>
<keyword evidence="9" id="KW-0456">Lyase</keyword>
<evidence type="ECO:0000313" key="13">
    <source>
        <dbReference type="Proteomes" id="UP001064106"/>
    </source>
</evidence>
<evidence type="ECO:0000256" key="9">
    <source>
        <dbReference type="ARBA" id="ARBA00023239"/>
    </source>
</evidence>
<dbReference type="PANTHER" id="PTHR43345:SF5">
    <property type="entry name" value="3-ISOPROPYLMALATE DEHYDRATASE SMALL SUBUNIT"/>
    <property type="match status" value="1"/>
</dbReference>
<comment type="similarity">
    <text evidence="4">Belongs to the LeuD family. LeuD type 1 subfamily.</text>
</comment>
<dbReference type="InterPro" id="IPR015928">
    <property type="entry name" value="Aconitase/3IPM_dehydase_swvl"/>
</dbReference>